<proteinExistence type="predicted"/>
<feature type="region of interest" description="Disordered" evidence="1">
    <location>
        <begin position="288"/>
        <end position="382"/>
    </location>
</feature>
<dbReference type="GO" id="GO:0070475">
    <property type="term" value="P:rRNA base methylation"/>
    <property type="evidence" value="ECO:0007669"/>
    <property type="project" value="InterPro"/>
</dbReference>
<dbReference type="Pfam" id="PF10354">
    <property type="entry name" value="BMT5-like"/>
    <property type="match status" value="1"/>
</dbReference>
<feature type="domain" description="25S rRNA (uridine-N(3))-methyltransferase BMT5-like" evidence="2">
    <location>
        <begin position="81"/>
        <end position="250"/>
    </location>
</feature>
<accession>A0AAV9HCW6</accession>
<feature type="compositionally biased region" description="Basic and acidic residues" evidence="1">
    <location>
        <begin position="345"/>
        <end position="354"/>
    </location>
</feature>
<dbReference type="GO" id="GO:0070042">
    <property type="term" value="F:rRNA (uridine-N3-)-methyltransferase activity"/>
    <property type="evidence" value="ECO:0007669"/>
    <property type="project" value="InterPro"/>
</dbReference>
<dbReference type="AlphaFoldDB" id="A0AAV9HCW6"/>
<reference evidence="3" key="1">
    <citation type="journal article" date="2023" name="Mol. Phylogenet. Evol.">
        <title>Genome-scale phylogeny and comparative genomics of the fungal order Sordariales.</title>
        <authorList>
            <person name="Hensen N."/>
            <person name="Bonometti L."/>
            <person name="Westerberg I."/>
            <person name="Brannstrom I.O."/>
            <person name="Guillou S."/>
            <person name="Cros-Aarteil S."/>
            <person name="Calhoun S."/>
            <person name="Haridas S."/>
            <person name="Kuo A."/>
            <person name="Mondo S."/>
            <person name="Pangilinan J."/>
            <person name="Riley R."/>
            <person name="LaButti K."/>
            <person name="Andreopoulos B."/>
            <person name="Lipzen A."/>
            <person name="Chen C."/>
            <person name="Yan M."/>
            <person name="Daum C."/>
            <person name="Ng V."/>
            <person name="Clum A."/>
            <person name="Steindorff A."/>
            <person name="Ohm R.A."/>
            <person name="Martin F."/>
            <person name="Silar P."/>
            <person name="Natvig D.O."/>
            <person name="Lalanne C."/>
            <person name="Gautier V."/>
            <person name="Ament-Velasquez S.L."/>
            <person name="Kruys A."/>
            <person name="Hutchinson M.I."/>
            <person name="Powell A.J."/>
            <person name="Barry K."/>
            <person name="Miller A.N."/>
            <person name="Grigoriev I.V."/>
            <person name="Debuchy R."/>
            <person name="Gladieux P."/>
            <person name="Hiltunen Thoren M."/>
            <person name="Johannesson H."/>
        </authorList>
    </citation>
    <scope>NUCLEOTIDE SEQUENCE</scope>
    <source>
        <strain evidence="3">PSN324</strain>
    </source>
</reference>
<dbReference type="GO" id="GO:0005737">
    <property type="term" value="C:cytoplasm"/>
    <property type="evidence" value="ECO:0007669"/>
    <property type="project" value="TreeGrafter"/>
</dbReference>
<dbReference type="EMBL" id="MU865070">
    <property type="protein sequence ID" value="KAK4458412.1"/>
    <property type="molecule type" value="Genomic_DNA"/>
</dbReference>
<feature type="compositionally biased region" description="Low complexity" evidence="1">
    <location>
        <begin position="12"/>
        <end position="33"/>
    </location>
</feature>
<comment type="caution">
    <text evidence="3">The sequence shown here is derived from an EMBL/GenBank/DDBJ whole genome shotgun (WGS) entry which is preliminary data.</text>
</comment>
<evidence type="ECO:0000313" key="3">
    <source>
        <dbReference type="EMBL" id="KAK4458412.1"/>
    </source>
</evidence>
<feature type="compositionally biased region" description="Acidic residues" evidence="1">
    <location>
        <begin position="297"/>
        <end position="344"/>
    </location>
</feature>
<name>A0AAV9HCW6_9PEZI</name>
<gene>
    <name evidence="3" type="ORF">QBC42DRAFT_234056</name>
</gene>
<dbReference type="Proteomes" id="UP001321749">
    <property type="component" value="Unassembled WGS sequence"/>
</dbReference>
<reference evidence="3" key="2">
    <citation type="submission" date="2023-06" db="EMBL/GenBank/DDBJ databases">
        <authorList>
            <consortium name="Lawrence Berkeley National Laboratory"/>
            <person name="Mondo S.J."/>
            <person name="Hensen N."/>
            <person name="Bonometti L."/>
            <person name="Westerberg I."/>
            <person name="Brannstrom I.O."/>
            <person name="Guillou S."/>
            <person name="Cros-Aarteil S."/>
            <person name="Calhoun S."/>
            <person name="Haridas S."/>
            <person name="Kuo A."/>
            <person name="Pangilinan J."/>
            <person name="Riley R."/>
            <person name="Labutti K."/>
            <person name="Andreopoulos B."/>
            <person name="Lipzen A."/>
            <person name="Chen C."/>
            <person name="Yanf M."/>
            <person name="Daum C."/>
            <person name="Ng V."/>
            <person name="Clum A."/>
            <person name="Steindorff A."/>
            <person name="Ohm R."/>
            <person name="Martin F."/>
            <person name="Silar P."/>
            <person name="Natvig D."/>
            <person name="Lalanne C."/>
            <person name="Gautier V."/>
            <person name="Ament-Velasquez S.L."/>
            <person name="Kruys A."/>
            <person name="Hutchinson M.I."/>
            <person name="Powell A.J."/>
            <person name="Barry K."/>
            <person name="Miller A.N."/>
            <person name="Grigoriev I.V."/>
            <person name="Debuchy R."/>
            <person name="Gladieux P."/>
            <person name="Thoren M.H."/>
            <person name="Johannesson H."/>
        </authorList>
    </citation>
    <scope>NUCLEOTIDE SEQUENCE</scope>
    <source>
        <strain evidence="3">PSN324</strain>
    </source>
</reference>
<dbReference type="InterPro" id="IPR019446">
    <property type="entry name" value="BMT5-like"/>
</dbReference>
<sequence>MAKKRTLQGALKAAVRQQKQNQKAQKRNAAAAAGTSNGPPSKKQKLNNPSQPQPQPQQKKKHIQLSHLRPVIPFSPADQILLIGEADLSFAASLATHHKCRQVTATVLEPSLSALKEKYPHVEANISSLLSTPPDNNSNSNKLLYSIDARKLKFPPTFDRIMFNFPHVGGKSTDVNRQVRYNQEMLVDFFRSAKRCLSPSRGSSIVVTLFEGEPYTLWNIKDLGRHSGLEVERSFAFRGPEAYPGYRHARTLGVVKKRDGTESKSAWKGEERRARSFVFVRKGECQVMGKGKRKGEEDSEESQESQEEEGDDDGDGNGDDDGDGNGDDEDGGEWDGFGDEDEKDGEGRDDQGEDQKEDEAKDEGEKEGESADEDEKPSKNGD</sequence>
<evidence type="ECO:0000259" key="2">
    <source>
        <dbReference type="Pfam" id="PF10354"/>
    </source>
</evidence>
<feature type="region of interest" description="Disordered" evidence="1">
    <location>
        <begin position="1"/>
        <end position="63"/>
    </location>
</feature>
<dbReference type="PANTHER" id="PTHR11538">
    <property type="entry name" value="PHENYLALANYL-TRNA SYNTHETASE"/>
    <property type="match status" value="1"/>
</dbReference>
<keyword evidence="4" id="KW-1185">Reference proteome</keyword>
<organism evidence="3 4">
    <name type="scientific">Cladorrhinum samala</name>
    <dbReference type="NCBI Taxonomy" id="585594"/>
    <lineage>
        <taxon>Eukaryota</taxon>
        <taxon>Fungi</taxon>
        <taxon>Dikarya</taxon>
        <taxon>Ascomycota</taxon>
        <taxon>Pezizomycotina</taxon>
        <taxon>Sordariomycetes</taxon>
        <taxon>Sordariomycetidae</taxon>
        <taxon>Sordariales</taxon>
        <taxon>Podosporaceae</taxon>
        <taxon>Cladorrhinum</taxon>
    </lineage>
</organism>
<evidence type="ECO:0000313" key="4">
    <source>
        <dbReference type="Proteomes" id="UP001321749"/>
    </source>
</evidence>
<evidence type="ECO:0000256" key="1">
    <source>
        <dbReference type="SAM" id="MobiDB-lite"/>
    </source>
</evidence>
<dbReference type="PANTHER" id="PTHR11538:SF26">
    <property type="entry name" value="FERREDOXIN-FOLD ANTICODON-BINDING DOMAIN-CONTAINING PROTEIN 1"/>
    <property type="match status" value="1"/>
</dbReference>
<protein>
    <recommendedName>
        <fullName evidence="2">25S rRNA (uridine-N(3))-methyltransferase BMT5-like domain-containing protein</fullName>
    </recommendedName>
</protein>